<dbReference type="SUPFAM" id="SSF140996">
    <property type="entry name" value="Hermes dimerisation domain"/>
    <property type="match status" value="1"/>
</dbReference>
<accession>A0ABD0WJJ8</accession>
<organism evidence="1 2">
    <name type="scientific">Umbra pygmaea</name>
    <name type="common">Eastern mudminnow</name>
    <dbReference type="NCBI Taxonomy" id="75934"/>
    <lineage>
        <taxon>Eukaryota</taxon>
        <taxon>Metazoa</taxon>
        <taxon>Chordata</taxon>
        <taxon>Craniata</taxon>
        <taxon>Vertebrata</taxon>
        <taxon>Euteleostomi</taxon>
        <taxon>Actinopterygii</taxon>
        <taxon>Neopterygii</taxon>
        <taxon>Teleostei</taxon>
        <taxon>Protacanthopterygii</taxon>
        <taxon>Esociformes</taxon>
        <taxon>Umbridae</taxon>
        <taxon>Umbra</taxon>
    </lineage>
</organism>
<keyword evidence="2" id="KW-1185">Reference proteome</keyword>
<dbReference type="AlphaFoldDB" id="A0ABD0WJJ8"/>
<protein>
    <submittedName>
        <fullName evidence="1">Uncharacterized protein</fullName>
    </submittedName>
</protein>
<evidence type="ECO:0000313" key="2">
    <source>
        <dbReference type="Proteomes" id="UP001557470"/>
    </source>
</evidence>
<gene>
    <name evidence="1" type="ORF">UPYG_G00344960</name>
</gene>
<evidence type="ECO:0000313" key="1">
    <source>
        <dbReference type="EMBL" id="KAL0962758.1"/>
    </source>
</evidence>
<dbReference type="EMBL" id="JAGEUA010000011">
    <property type="protein sequence ID" value="KAL0962758.1"/>
    <property type="molecule type" value="Genomic_DNA"/>
</dbReference>
<reference evidence="1 2" key="1">
    <citation type="submission" date="2024-06" db="EMBL/GenBank/DDBJ databases">
        <authorList>
            <person name="Pan Q."/>
            <person name="Wen M."/>
            <person name="Jouanno E."/>
            <person name="Zahm M."/>
            <person name="Klopp C."/>
            <person name="Cabau C."/>
            <person name="Louis A."/>
            <person name="Berthelot C."/>
            <person name="Parey E."/>
            <person name="Roest Crollius H."/>
            <person name="Montfort J."/>
            <person name="Robinson-Rechavi M."/>
            <person name="Bouchez O."/>
            <person name="Lampietro C."/>
            <person name="Lopez Roques C."/>
            <person name="Donnadieu C."/>
            <person name="Postlethwait J."/>
            <person name="Bobe J."/>
            <person name="Verreycken H."/>
            <person name="Guiguen Y."/>
        </authorList>
    </citation>
    <scope>NUCLEOTIDE SEQUENCE [LARGE SCALE GENOMIC DNA]</scope>
    <source>
        <strain evidence="1">Up_M1</strain>
        <tissue evidence="1">Testis</tissue>
    </source>
</reference>
<name>A0ABD0WJJ8_UMBPY</name>
<comment type="caution">
    <text evidence="1">The sequence shown here is derived from an EMBL/GenBank/DDBJ whole genome shotgun (WGS) entry which is preliminary data.</text>
</comment>
<sequence length="72" mass="8456">MPRHRVDECHRAVTSGIVRGMLPFSTVEAPWFREMIGTLKPKYCPPSRDLLSNTLIPSWYTIECRSDCRWME</sequence>
<proteinExistence type="predicted"/>
<dbReference type="Proteomes" id="UP001557470">
    <property type="component" value="Unassembled WGS sequence"/>
</dbReference>